<keyword evidence="5" id="KW-1185">Reference proteome</keyword>
<dbReference type="Proteomes" id="UP000191135">
    <property type="component" value="Chromosome"/>
</dbReference>
<keyword evidence="2 4" id="KW-0560">Oxidoreductase</keyword>
<dbReference type="EC" id="1.1.1.100" evidence="4"/>
<feature type="domain" description="Ketoreductase" evidence="3">
    <location>
        <begin position="3"/>
        <end position="181"/>
    </location>
</feature>
<dbReference type="eggNOG" id="COG1028">
    <property type="taxonomic scope" value="Bacteria"/>
</dbReference>
<dbReference type="STRING" id="1122214.Mame_01210"/>
<name>A0A1U9YYR3_9HYPH</name>
<evidence type="ECO:0000313" key="4">
    <source>
        <dbReference type="EMBL" id="AQZ50579.1"/>
    </source>
</evidence>
<dbReference type="AlphaFoldDB" id="A0A1U9YYR3"/>
<dbReference type="InterPro" id="IPR002347">
    <property type="entry name" value="SDR_fam"/>
</dbReference>
<dbReference type="PANTHER" id="PTHR48107:SF7">
    <property type="entry name" value="RE15974P"/>
    <property type="match status" value="1"/>
</dbReference>
<dbReference type="SUPFAM" id="SSF51735">
    <property type="entry name" value="NAD(P)-binding Rossmann-fold domains"/>
    <property type="match status" value="1"/>
</dbReference>
<organism evidence="4 5">
    <name type="scientific">Martelella mediterranea DSM 17316</name>
    <dbReference type="NCBI Taxonomy" id="1122214"/>
    <lineage>
        <taxon>Bacteria</taxon>
        <taxon>Pseudomonadati</taxon>
        <taxon>Pseudomonadota</taxon>
        <taxon>Alphaproteobacteria</taxon>
        <taxon>Hyphomicrobiales</taxon>
        <taxon>Aurantimonadaceae</taxon>
        <taxon>Martelella</taxon>
    </lineage>
</organism>
<reference evidence="4 5" key="1">
    <citation type="submission" date="2017-03" db="EMBL/GenBank/DDBJ databases">
        <title>Foreign affairs: Plasmid Transfer between Roseobacters and Rhizobia.</title>
        <authorList>
            <person name="Bartling P."/>
            <person name="Bunk B."/>
            <person name="Overmann J."/>
            <person name="Brinkmann H."/>
            <person name="Petersen J."/>
        </authorList>
    </citation>
    <scope>NUCLEOTIDE SEQUENCE [LARGE SCALE GENOMIC DNA]</scope>
    <source>
        <strain evidence="4 5">MACL11</strain>
    </source>
</reference>
<dbReference type="GO" id="GO:0004316">
    <property type="term" value="F:3-oxoacyl-[acyl-carrier-protein] reductase (NADPH) activity"/>
    <property type="evidence" value="ECO:0007669"/>
    <property type="project" value="UniProtKB-EC"/>
</dbReference>
<protein>
    <submittedName>
        <fullName evidence="4">3-oxoacyl-[acyl-carrier-protein] reductase FabG</fullName>
        <ecNumber evidence="4">1.1.1.100</ecNumber>
    </submittedName>
</protein>
<evidence type="ECO:0000256" key="2">
    <source>
        <dbReference type="ARBA" id="ARBA00023002"/>
    </source>
</evidence>
<proteinExistence type="inferred from homology"/>
<evidence type="ECO:0000313" key="5">
    <source>
        <dbReference type="Proteomes" id="UP000191135"/>
    </source>
</evidence>
<dbReference type="OrthoDB" id="9803333at2"/>
<dbReference type="PANTHER" id="PTHR48107">
    <property type="entry name" value="NADPH-DEPENDENT ALDEHYDE REDUCTASE-LIKE PROTEIN, CHLOROPLASTIC-RELATED"/>
    <property type="match status" value="1"/>
</dbReference>
<dbReference type="Gene3D" id="3.40.50.720">
    <property type="entry name" value="NAD(P)-binding Rossmann-like Domain"/>
    <property type="match status" value="1"/>
</dbReference>
<evidence type="ECO:0000259" key="3">
    <source>
        <dbReference type="SMART" id="SM00822"/>
    </source>
</evidence>
<evidence type="ECO:0000256" key="1">
    <source>
        <dbReference type="ARBA" id="ARBA00006484"/>
    </source>
</evidence>
<comment type="similarity">
    <text evidence="1">Belongs to the short-chain dehydrogenases/reductases (SDR) family.</text>
</comment>
<dbReference type="Pfam" id="PF13561">
    <property type="entry name" value="adh_short_C2"/>
    <property type="match status" value="1"/>
</dbReference>
<dbReference type="PRINTS" id="PR00081">
    <property type="entry name" value="GDHRDH"/>
</dbReference>
<gene>
    <name evidence="4" type="primary">fabG_8</name>
    <name evidence="4" type="ORF">Mame_01210</name>
</gene>
<dbReference type="InterPro" id="IPR036291">
    <property type="entry name" value="NAD(P)-bd_dom_sf"/>
</dbReference>
<sequence>MTRTAIITGASRGIGAEIARRLAADGINIVVNYASNAAAAEDVVASIRKKGGKAIAVKADIGAADGIKTLFDATEAEFGKADILVNNGGMLSLAPLATVTDEDFERQVAVNFGGTFRGLREAANRLADGGRIVNFSTSVVGTKLPAYGVYAATKAAVETLTHIAAKELAARGITVNAIAPGPVATELFLDGKSEELVANITRTIPAGRLGEPDDIAGAVAFLVCDEARFISGQVLRVNGGMI</sequence>
<dbReference type="RefSeq" id="WP_033410276.1">
    <property type="nucleotide sequence ID" value="NZ_AQWH01000011.1"/>
</dbReference>
<dbReference type="PRINTS" id="PR00080">
    <property type="entry name" value="SDRFAMILY"/>
</dbReference>
<dbReference type="SMART" id="SM00822">
    <property type="entry name" value="PKS_KR"/>
    <property type="match status" value="1"/>
</dbReference>
<dbReference type="InterPro" id="IPR057326">
    <property type="entry name" value="KR_dom"/>
</dbReference>
<dbReference type="KEGG" id="mmed:Mame_01210"/>
<accession>A0A1U9YYR3</accession>
<dbReference type="EMBL" id="CP020330">
    <property type="protein sequence ID" value="AQZ50579.1"/>
    <property type="molecule type" value="Genomic_DNA"/>
</dbReference>
<dbReference type="FunFam" id="3.40.50.720:FF:000084">
    <property type="entry name" value="Short-chain dehydrogenase reductase"/>
    <property type="match status" value="1"/>
</dbReference>